<keyword evidence="1" id="KW-0812">Transmembrane</keyword>
<reference evidence="2" key="1">
    <citation type="submission" date="2023-03" db="EMBL/GenBank/DDBJ databases">
        <title>Massive genome expansion in bonnet fungi (Mycena s.s.) driven by repeated elements and novel gene families across ecological guilds.</title>
        <authorList>
            <consortium name="Lawrence Berkeley National Laboratory"/>
            <person name="Harder C.B."/>
            <person name="Miyauchi S."/>
            <person name="Viragh M."/>
            <person name="Kuo A."/>
            <person name="Thoen E."/>
            <person name="Andreopoulos B."/>
            <person name="Lu D."/>
            <person name="Skrede I."/>
            <person name="Drula E."/>
            <person name="Henrissat B."/>
            <person name="Morin E."/>
            <person name="Kohler A."/>
            <person name="Barry K."/>
            <person name="LaButti K."/>
            <person name="Morin E."/>
            <person name="Salamov A."/>
            <person name="Lipzen A."/>
            <person name="Mereny Z."/>
            <person name="Hegedus B."/>
            <person name="Baldrian P."/>
            <person name="Stursova M."/>
            <person name="Weitz H."/>
            <person name="Taylor A."/>
            <person name="Grigoriev I.V."/>
            <person name="Nagy L.G."/>
            <person name="Martin F."/>
            <person name="Kauserud H."/>
        </authorList>
    </citation>
    <scope>NUCLEOTIDE SEQUENCE</scope>
    <source>
        <strain evidence="2">CBHHK188m</strain>
    </source>
</reference>
<comment type="caution">
    <text evidence="2">The sequence shown here is derived from an EMBL/GenBank/DDBJ whole genome shotgun (WGS) entry which is preliminary data.</text>
</comment>
<evidence type="ECO:0000313" key="3">
    <source>
        <dbReference type="Proteomes" id="UP001215280"/>
    </source>
</evidence>
<organism evidence="2 3">
    <name type="scientific">Mycena maculata</name>
    <dbReference type="NCBI Taxonomy" id="230809"/>
    <lineage>
        <taxon>Eukaryota</taxon>
        <taxon>Fungi</taxon>
        <taxon>Dikarya</taxon>
        <taxon>Basidiomycota</taxon>
        <taxon>Agaricomycotina</taxon>
        <taxon>Agaricomycetes</taxon>
        <taxon>Agaricomycetidae</taxon>
        <taxon>Agaricales</taxon>
        <taxon>Marasmiineae</taxon>
        <taxon>Mycenaceae</taxon>
        <taxon>Mycena</taxon>
    </lineage>
</organism>
<dbReference type="Proteomes" id="UP001215280">
    <property type="component" value="Unassembled WGS sequence"/>
</dbReference>
<name>A0AAD7MSA5_9AGAR</name>
<keyword evidence="3" id="KW-1185">Reference proteome</keyword>
<keyword evidence="1" id="KW-0472">Membrane</keyword>
<proteinExistence type="predicted"/>
<evidence type="ECO:0000313" key="2">
    <source>
        <dbReference type="EMBL" id="KAJ7730472.1"/>
    </source>
</evidence>
<dbReference type="AlphaFoldDB" id="A0AAD7MSA5"/>
<protein>
    <submittedName>
        <fullName evidence="2">Uncharacterized protein</fullName>
    </submittedName>
</protein>
<dbReference type="EMBL" id="JARJLG010000190">
    <property type="protein sequence ID" value="KAJ7730472.1"/>
    <property type="molecule type" value="Genomic_DNA"/>
</dbReference>
<feature type="transmembrane region" description="Helical" evidence="1">
    <location>
        <begin position="50"/>
        <end position="68"/>
    </location>
</feature>
<accession>A0AAD7MSA5</accession>
<gene>
    <name evidence="2" type="ORF">DFH07DRAFT_781595</name>
</gene>
<keyword evidence="1" id="KW-1133">Transmembrane helix</keyword>
<sequence>MPSRNISPNIWLAVNLNIGTGSTVFSTALEGTWDGHGAQRDDVVPPGKDLQYYMVMYMTTALATLYLFHNNSTRNWGTVSEDPPFVIYSVLSKWEHTTNAAMGIRPSNGINKQAAYLNMAAVLDERPPPDG</sequence>
<evidence type="ECO:0000256" key="1">
    <source>
        <dbReference type="SAM" id="Phobius"/>
    </source>
</evidence>